<evidence type="ECO:0000256" key="8">
    <source>
        <dbReference type="ARBA" id="ARBA00023136"/>
    </source>
</evidence>
<keyword evidence="4" id="KW-0328">Glycosyltransferase</keyword>
<dbReference type="Pfam" id="PF13506">
    <property type="entry name" value="Glyco_transf_21"/>
    <property type="match status" value="1"/>
</dbReference>
<feature type="transmembrane region" description="Helical" evidence="9">
    <location>
        <begin position="12"/>
        <end position="37"/>
    </location>
</feature>
<keyword evidence="6 9" id="KW-0812">Transmembrane</keyword>
<comment type="pathway">
    <text evidence="3">Sphingolipid metabolism.</text>
</comment>
<evidence type="ECO:0000256" key="2">
    <source>
        <dbReference type="ARBA" id="ARBA00004760"/>
    </source>
</evidence>
<dbReference type="PANTHER" id="PTHR12726:SF0">
    <property type="entry name" value="CERAMIDE GLUCOSYLTRANSFERASE"/>
    <property type="match status" value="1"/>
</dbReference>
<dbReference type="Gene3D" id="3.90.550.10">
    <property type="entry name" value="Spore Coat Polysaccharide Biosynthesis Protein SpsA, Chain A"/>
    <property type="match status" value="1"/>
</dbReference>
<comment type="caution">
    <text evidence="10">The sequence shown here is derived from an EMBL/GenBank/DDBJ whole genome shotgun (WGS) entry which is preliminary data.</text>
</comment>
<organism evidence="10 11">
    <name type="scientific">Granulicella sibirica</name>
    <dbReference type="NCBI Taxonomy" id="2479048"/>
    <lineage>
        <taxon>Bacteria</taxon>
        <taxon>Pseudomonadati</taxon>
        <taxon>Acidobacteriota</taxon>
        <taxon>Terriglobia</taxon>
        <taxon>Terriglobales</taxon>
        <taxon>Acidobacteriaceae</taxon>
        <taxon>Granulicella</taxon>
    </lineage>
</organism>
<reference evidence="11" key="2">
    <citation type="submission" date="2019-02" db="EMBL/GenBank/DDBJ databases">
        <title>Granulicella sibirica sp. nov., a psychrotolerant acidobacterium isolated from an organic soil layer in forested tundra, West Siberia.</title>
        <authorList>
            <person name="Oshkin I.Y."/>
            <person name="Kulichevskaya I.S."/>
            <person name="Rijpstra W.I.C."/>
            <person name="Sinninghe Damste J.S."/>
            <person name="Rakitin A.L."/>
            <person name="Ravin N.V."/>
            <person name="Dedysh S.N."/>
        </authorList>
    </citation>
    <scope>NUCLEOTIDE SEQUENCE [LARGE SCALE GENOMIC DNA]</scope>
    <source>
        <strain evidence="11">AF10</strain>
    </source>
</reference>
<sequence>MESSPGFLMSLALRILFGIAAGGSITSTVYCGMVLVATVRFGLRRRREEALAAQAFPPLSVLKPLHGNEAGLEENLVRYFEQDYPAAFELLFCARHETDEGLRLARRVADRYPGVGARFITCGEPEFPNAKMWSLAALARAARFETLVTSDADARVERNSLRECVKGLMDGTALESCLYIGTTQGGVAAKLDALGKSVEMTGGVLVADMLEGTRFALGVTMVLRKEAFERAGGHEQLGQFWAEDFVLGNRLADRGDRVGLSSHVIGLTVPPTGFGASFRNQVRWLKSTRRSRPKGHLGTGLTFAVPYGVMGLLWGLLAGHWELGVLWLAGLCLSRWVMAVAVLRALGGTRVMAEAVLYPVRDLMGGILWAASYWGSTLSYHGGTYQLEEDGRFHRRATTSGATIEQVEAPHA</sequence>
<evidence type="ECO:0000256" key="5">
    <source>
        <dbReference type="ARBA" id="ARBA00022679"/>
    </source>
</evidence>
<dbReference type="AlphaFoldDB" id="A0A4Q0T783"/>
<evidence type="ECO:0000313" key="11">
    <source>
        <dbReference type="Proteomes" id="UP000289437"/>
    </source>
</evidence>
<evidence type="ECO:0000256" key="3">
    <source>
        <dbReference type="ARBA" id="ARBA00004991"/>
    </source>
</evidence>
<dbReference type="InterPro" id="IPR025993">
    <property type="entry name" value="Ceramide_glucosylTrfase"/>
</dbReference>
<accession>A0A4Q0T783</accession>
<feature type="transmembrane region" description="Helical" evidence="9">
    <location>
        <begin position="323"/>
        <end position="343"/>
    </location>
</feature>
<feature type="transmembrane region" description="Helical" evidence="9">
    <location>
        <begin position="297"/>
        <end position="317"/>
    </location>
</feature>
<dbReference type="GO" id="GO:0008120">
    <property type="term" value="F:ceramide glucosyltransferase activity"/>
    <property type="evidence" value="ECO:0007669"/>
    <property type="project" value="TreeGrafter"/>
</dbReference>
<dbReference type="Proteomes" id="UP000289437">
    <property type="component" value="Unassembled WGS sequence"/>
</dbReference>
<comment type="pathway">
    <text evidence="2">Lipid metabolism; sphingolipid metabolism.</text>
</comment>
<evidence type="ECO:0000256" key="6">
    <source>
        <dbReference type="ARBA" id="ARBA00022692"/>
    </source>
</evidence>
<evidence type="ECO:0000256" key="7">
    <source>
        <dbReference type="ARBA" id="ARBA00022989"/>
    </source>
</evidence>
<gene>
    <name evidence="10" type="ORF">GRAN_0771</name>
</gene>
<name>A0A4Q0T783_9BACT</name>
<comment type="subcellular location">
    <subcellularLocation>
        <location evidence="1">Membrane</location>
        <topology evidence="1">Multi-pass membrane protein</topology>
    </subcellularLocation>
</comment>
<evidence type="ECO:0000256" key="4">
    <source>
        <dbReference type="ARBA" id="ARBA00022676"/>
    </source>
</evidence>
<dbReference type="InterPro" id="IPR029044">
    <property type="entry name" value="Nucleotide-diphossugar_trans"/>
</dbReference>
<evidence type="ECO:0000256" key="9">
    <source>
        <dbReference type="SAM" id="Phobius"/>
    </source>
</evidence>
<keyword evidence="11" id="KW-1185">Reference proteome</keyword>
<dbReference type="EMBL" id="RDSM01000001">
    <property type="protein sequence ID" value="RXH57461.1"/>
    <property type="molecule type" value="Genomic_DNA"/>
</dbReference>
<dbReference type="PANTHER" id="PTHR12726">
    <property type="entry name" value="CERAMIDE GLUCOSYLTRANSFERASE"/>
    <property type="match status" value="1"/>
</dbReference>
<protein>
    <submittedName>
        <fullName evidence="10">Putative ceramide glucosyltransferase</fullName>
    </submittedName>
</protein>
<evidence type="ECO:0000313" key="10">
    <source>
        <dbReference type="EMBL" id="RXH57461.1"/>
    </source>
</evidence>
<dbReference type="GO" id="GO:0006679">
    <property type="term" value="P:glucosylceramide biosynthetic process"/>
    <property type="evidence" value="ECO:0007669"/>
    <property type="project" value="TreeGrafter"/>
</dbReference>
<evidence type="ECO:0000256" key="1">
    <source>
        <dbReference type="ARBA" id="ARBA00004141"/>
    </source>
</evidence>
<keyword evidence="5 10" id="KW-0808">Transferase</keyword>
<keyword evidence="7 9" id="KW-1133">Transmembrane helix</keyword>
<keyword evidence="8 9" id="KW-0472">Membrane</keyword>
<dbReference type="SUPFAM" id="SSF53448">
    <property type="entry name" value="Nucleotide-diphospho-sugar transferases"/>
    <property type="match status" value="1"/>
</dbReference>
<proteinExistence type="predicted"/>
<dbReference type="GO" id="GO:0016020">
    <property type="term" value="C:membrane"/>
    <property type="evidence" value="ECO:0007669"/>
    <property type="project" value="UniProtKB-SubCell"/>
</dbReference>
<reference evidence="10 11" key="1">
    <citation type="submission" date="2018-11" db="EMBL/GenBank/DDBJ databases">
        <authorList>
            <person name="Mardanov A.V."/>
            <person name="Ravin N.V."/>
            <person name="Dedysh S.N."/>
        </authorList>
    </citation>
    <scope>NUCLEOTIDE SEQUENCE [LARGE SCALE GENOMIC DNA]</scope>
    <source>
        <strain evidence="10 11">AF10</strain>
    </source>
</reference>